<dbReference type="InterPro" id="IPR036249">
    <property type="entry name" value="Thioredoxin-like_sf"/>
</dbReference>
<evidence type="ECO:0000313" key="5">
    <source>
        <dbReference type="EMBL" id="CBX31813.1"/>
    </source>
</evidence>
<organism evidence="5">
    <name type="scientific">uncultured Desulfobacterium sp</name>
    <dbReference type="NCBI Taxonomy" id="201089"/>
    <lineage>
        <taxon>Bacteria</taxon>
        <taxon>Pseudomonadati</taxon>
        <taxon>Thermodesulfobacteriota</taxon>
        <taxon>Desulfobacteria</taxon>
        <taxon>Desulfobacterales</taxon>
        <taxon>Desulfobacteriaceae</taxon>
        <taxon>Desulfobacterium</taxon>
        <taxon>environmental samples</taxon>
    </lineage>
</organism>
<dbReference type="SUPFAM" id="SSF140490">
    <property type="entry name" value="Nqo1C-terminal domain-like"/>
    <property type="match status" value="1"/>
</dbReference>
<evidence type="ECO:0000256" key="1">
    <source>
        <dbReference type="ARBA" id="ARBA00022723"/>
    </source>
</evidence>
<dbReference type="PANTHER" id="PTHR43578">
    <property type="entry name" value="NADH-QUINONE OXIDOREDUCTASE SUBUNIT F"/>
    <property type="match status" value="1"/>
</dbReference>
<keyword evidence="2" id="KW-0408">Iron</keyword>
<dbReference type="AlphaFoldDB" id="E1YML9"/>
<accession>E1YML9</accession>
<dbReference type="SMART" id="SM00928">
    <property type="entry name" value="NADH_4Fe-4S"/>
    <property type="match status" value="1"/>
</dbReference>
<dbReference type="GO" id="GO:0051539">
    <property type="term" value="F:4 iron, 4 sulfur cluster binding"/>
    <property type="evidence" value="ECO:0007669"/>
    <property type="project" value="InterPro"/>
</dbReference>
<dbReference type="Pfam" id="PF10589">
    <property type="entry name" value="NADH_4Fe-4S"/>
    <property type="match status" value="1"/>
</dbReference>
<evidence type="ECO:0000256" key="2">
    <source>
        <dbReference type="ARBA" id="ARBA00023004"/>
    </source>
</evidence>
<evidence type="ECO:0000259" key="4">
    <source>
        <dbReference type="SMART" id="SM00928"/>
    </source>
</evidence>
<dbReference type="GO" id="GO:0010181">
    <property type="term" value="F:FMN binding"/>
    <property type="evidence" value="ECO:0007669"/>
    <property type="project" value="InterPro"/>
</dbReference>
<dbReference type="InterPro" id="IPR037207">
    <property type="entry name" value="Nuop51_4Fe4S-bd_sf"/>
</dbReference>
<dbReference type="GO" id="GO:0008137">
    <property type="term" value="F:NADH dehydrogenase (ubiquinone) activity"/>
    <property type="evidence" value="ECO:0007669"/>
    <property type="project" value="InterPro"/>
</dbReference>
<name>E1YML9_9BACT</name>
<feature type="domain" description="NADH-ubiquinone oxidoreductase 51kDa subunit iron-sulphur binding" evidence="4">
    <location>
        <begin position="128"/>
        <end position="173"/>
    </location>
</feature>
<dbReference type="EMBL" id="FR695879">
    <property type="protein sequence ID" value="CBX31813.1"/>
    <property type="molecule type" value="Genomic_DNA"/>
</dbReference>
<protein>
    <recommendedName>
        <fullName evidence="4">NADH-ubiquinone oxidoreductase 51kDa subunit iron-sulphur binding domain-containing protein</fullName>
    </recommendedName>
</protein>
<dbReference type="GO" id="GO:0046872">
    <property type="term" value="F:metal ion binding"/>
    <property type="evidence" value="ECO:0007669"/>
    <property type="project" value="UniProtKB-KW"/>
</dbReference>
<reference evidence="5" key="1">
    <citation type="journal article" date="2011" name="Environ. Microbiol.">
        <title>Genomic insights into the metabolic potential of the polycyclic aromatic hydrocarbon degrading sulfate-reducing Deltaproteobacterium N47.</title>
        <authorList>
            <person name="Bergmann F."/>
            <person name="Selesi D."/>
            <person name="Weinmaier T."/>
            <person name="Tischler P."/>
            <person name="Rattei T."/>
            <person name="Meckenstock R.U."/>
        </authorList>
    </citation>
    <scope>NUCLEOTIDE SEQUENCE</scope>
</reference>
<dbReference type="InterPro" id="IPR019575">
    <property type="entry name" value="Nuop51_4Fe4S-bd"/>
</dbReference>
<keyword evidence="1" id="KW-0479">Metal-binding</keyword>
<evidence type="ECO:0000256" key="3">
    <source>
        <dbReference type="ARBA" id="ARBA00023014"/>
    </source>
</evidence>
<dbReference type="InterPro" id="IPR001949">
    <property type="entry name" value="NADH-UbQ_OxRdtase_51kDa_CS"/>
</dbReference>
<sequence length="228" mass="25095">MLRVSGNPPRITVCGVGKTSNACSGEIIYKGLIAESKRLNIPVIIEPAKFGCSGKCNNGPYISLPHLGLFYHKIKDNHVSLIIKETIGNNKILFPILYLNSLQTLRGDLIWDKVSGCIMTMESNVCMVQLADYLIKFHANESCGKCVPCRLGIQRLIELISGVVSGNSPANAVEQMQTMIRLTDQAAYCAFAGKVSKIILAIISNFREEFETHIKEKNCALGVCKFKK</sequence>
<dbReference type="Gene3D" id="1.20.1440.230">
    <property type="entry name" value="NADH-ubiquinone oxidoreductase 51kDa subunit, iron-sulphur binding domain"/>
    <property type="match status" value="1"/>
</dbReference>
<dbReference type="PANTHER" id="PTHR43578:SF3">
    <property type="entry name" value="NADH-QUINONE OXIDOREDUCTASE SUBUNIT F"/>
    <property type="match status" value="1"/>
</dbReference>
<proteinExistence type="predicted"/>
<dbReference type="SUPFAM" id="SSF52833">
    <property type="entry name" value="Thioredoxin-like"/>
    <property type="match status" value="1"/>
</dbReference>
<dbReference type="PROSITE" id="PS00645">
    <property type="entry name" value="COMPLEX1_51K_2"/>
    <property type="match status" value="1"/>
</dbReference>
<keyword evidence="3" id="KW-0411">Iron-sulfur</keyword>
<dbReference type="Gene3D" id="3.40.30.10">
    <property type="entry name" value="Glutaredoxin"/>
    <property type="match status" value="1"/>
</dbReference>
<gene>
    <name evidence="5" type="ORF">N47_N26380</name>
</gene>